<dbReference type="Proteomes" id="UP000095287">
    <property type="component" value="Unplaced"/>
</dbReference>
<keyword evidence="1" id="KW-1185">Reference proteome</keyword>
<protein>
    <submittedName>
        <fullName evidence="2">Uncharacterized protein</fullName>
    </submittedName>
</protein>
<dbReference type="WBParaSite" id="L893_g28403.t1">
    <property type="protein sequence ID" value="L893_g28403.t1"/>
    <property type="gene ID" value="L893_g28403"/>
</dbReference>
<evidence type="ECO:0000313" key="1">
    <source>
        <dbReference type="Proteomes" id="UP000095287"/>
    </source>
</evidence>
<name>A0A1I7ZQ23_9BILA</name>
<reference evidence="2" key="1">
    <citation type="submission" date="2016-11" db="UniProtKB">
        <authorList>
            <consortium name="WormBaseParasite"/>
        </authorList>
    </citation>
    <scope>IDENTIFICATION</scope>
</reference>
<proteinExistence type="predicted"/>
<accession>A0A1I7ZQ23</accession>
<sequence length="212" mass="24685">MWKDITINRSAHILRILYSCTPTCAKFQPHQSRGQLGNTLANRCVSWSFIELRYRRVKRDWPKRVQLLLRARLCVIGDLRAHERSVAVYRSVCISTYRTIHDIGHNPRTIAFKIRQTARCRVLSKQPMDKLCRRLVCSCRRQAQLGRRWVLSSLDLSGSVFIHSFMALSSFLIIMMDQQSRAFPELFDAVWDAFQSGLTSSGMIEMNFVSYH</sequence>
<dbReference type="AlphaFoldDB" id="A0A1I7ZQ23"/>
<evidence type="ECO:0000313" key="2">
    <source>
        <dbReference type="WBParaSite" id="L893_g28403.t1"/>
    </source>
</evidence>
<organism evidence="1 2">
    <name type="scientific">Steinernema glaseri</name>
    <dbReference type="NCBI Taxonomy" id="37863"/>
    <lineage>
        <taxon>Eukaryota</taxon>
        <taxon>Metazoa</taxon>
        <taxon>Ecdysozoa</taxon>
        <taxon>Nematoda</taxon>
        <taxon>Chromadorea</taxon>
        <taxon>Rhabditida</taxon>
        <taxon>Tylenchina</taxon>
        <taxon>Panagrolaimomorpha</taxon>
        <taxon>Strongyloidoidea</taxon>
        <taxon>Steinernematidae</taxon>
        <taxon>Steinernema</taxon>
    </lineage>
</organism>